<evidence type="ECO:0008006" key="2">
    <source>
        <dbReference type="Google" id="ProtNLM"/>
    </source>
</evidence>
<reference evidence="1" key="1">
    <citation type="submission" date="2009-06" db="EMBL/GenBank/DDBJ databases">
        <authorList>
            <consortium name="US DOE Joint Genome Institute (JGI-PGF)"/>
            <person name="Lucas S."/>
            <person name="Copeland A."/>
            <person name="Lapidus A."/>
            <person name="Glavina del Rio T."/>
            <person name="Dalin E."/>
            <person name="Tice H."/>
            <person name="Bruce D."/>
            <person name="Goodwin L."/>
            <person name="Pitluck S."/>
            <person name="Kyrpides N."/>
            <person name="Mavromatis K."/>
            <person name="Ivanova N."/>
            <person name="Saunders E."/>
            <person name="Brettin T."/>
            <person name="Detter J.C."/>
            <person name="Han C."/>
            <person name="Larimer F."/>
            <person name="Land M."/>
            <person name="Hauser L."/>
            <person name="Markowitz V."/>
            <person name="Cheng J.-F."/>
            <person name="Hugenholtz P."/>
            <person name="Woyke T."/>
            <person name="Wu D."/>
            <person name="Gronow S."/>
            <person name="Klenk H.-P."/>
            <person name="Eisen J.A."/>
        </authorList>
    </citation>
    <scope>NUCLEOTIDE SEQUENCE</scope>
    <source>
        <strain evidence="1">Eklund 17B</strain>
    </source>
</reference>
<sequence length="239" mass="27894">MAQYTLNDSQIVITTLKHYENMNGLRVDSDNSKHVEERTILLPISPSDLMFDESSDAQTLKLMNYGELPVNINRKLAKWSVSSFFPKRNNKAYYKNGRDYSNSIWKYTFDLSSGREDPYTFYCATLLEWKNKQIPLVFMFNTWGNYYNCQITSFKYGRKDGIGNVYYDLQFQEYKKLNLENGEKGVTDYPSNIYYPDEGESIQDMAKKIYGNSEYYKTIMNLNNLTSPSIKAGVGYKIK</sequence>
<protein>
    <recommendedName>
        <fullName evidence="2">LysM domain-containing protein</fullName>
    </recommendedName>
</protein>
<accession>B2TMU9</accession>
<dbReference type="PATRIC" id="fig|935198.13.peg.1853"/>
<dbReference type="HOGENOM" id="CLU_1159502_0_0_9"/>
<dbReference type="KEGG" id="cbk:CLL_A1903"/>
<name>B2TMU9_CLOBB</name>
<reference evidence="1" key="2">
    <citation type="submission" date="2009-08" db="EMBL/GenBank/DDBJ databases">
        <authorList>
            <person name="Shrivastava S."/>
            <person name="Brinkac L.M."/>
            <person name="Dodson R.J."/>
            <person name="Harkins D.M."/>
            <person name="Durkin A.S."/>
            <person name="Sutton G."/>
        </authorList>
    </citation>
    <scope>NUCLEOTIDE SEQUENCE</scope>
    <source>
        <strain evidence="1">Eklund 17B</strain>
    </source>
</reference>
<evidence type="ECO:0000313" key="1">
    <source>
        <dbReference type="EMBL" id="ACD24455.1"/>
    </source>
</evidence>
<dbReference type="EMBL" id="CP001056">
    <property type="protein sequence ID" value="ACD24455.1"/>
    <property type="molecule type" value="Genomic_DNA"/>
</dbReference>
<accession>U4P617</accession>
<organism evidence="1">
    <name type="scientific">Clostridium botulinum (strain Eklund 17B / Type B)</name>
    <dbReference type="NCBI Taxonomy" id="935198"/>
    <lineage>
        <taxon>Bacteria</taxon>
        <taxon>Bacillati</taxon>
        <taxon>Bacillota</taxon>
        <taxon>Clostridia</taxon>
        <taxon>Eubacteriales</taxon>
        <taxon>Clostridiaceae</taxon>
        <taxon>Clostridium</taxon>
    </lineage>
</organism>
<gene>
    <name evidence="1" type="ordered locus">CLL_A1903</name>
</gene>
<dbReference type="AlphaFoldDB" id="B2TMU9"/>
<proteinExistence type="predicted"/>